<reference evidence="3 5" key="2">
    <citation type="submission" date="2020-08" db="EMBL/GenBank/DDBJ databases">
        <title>The isolate Caproiciproducens sp. 7D4C2 produces n-caproate at mildly acidic conditions from hexoses: genome and rBOX comparison with related strains and chain-elongating bacteria.</title>
        <authorList>
            <person name="Esquivel-Elizondo S."/>
            <person name="Bagci C."/>
            <person name="Temovska M."/>
            <person name="Jeon B.S."/>
            <person name="Bessarab I."/>
            <person name="Williams R.B.H."/>
            <person name="Huson D.H."/>
            <person name="Angenent L.T."/>
        </authorList>
    </citation>
    <scope>NUCLEOTIDE SEQUENCE [LARGE SCALE GENOMIC DNA]</scope>
    <source>
        <strain evidence="3 5">7D4C2</strain>
    </source>
</reference>
<sequence length="151" mass="16600">MVVLKKKFKPVVFIFLIGVLLSFFTVSAFADSLVSSDETYFSTYGHDYEGRSFLSMHTSDHTASAGAETGNQLNERVPTGYLAVVARLFNNDDDLIYSTGFQYSDGPAIALQVSTNSSTTRTTYYSQAISGAFNGDGYDYYLVNRTPSLTN</sequence>
<evidence type="ECO:0000313" key="2">
    <source>
        <dbReference type="EMBL" id="MVB12680.1"/>
    </source>
</evidence>
<accession>A0A7G8T6J4</accession>
<dbReference type="Proteomes" id="UP000469440">
    <property type="component" value="Unassembled WGS sequence"/>
</dbReference>
<dbReference type="EMBL" id="CP060286">
    <property type="protein sequence ID" value="QNK39235.1"/>
    <property type="molecule type" value="Genomic_DNA"/>
</dbReference>
<protein>
    <submittedName>
        <fullName evidence="2">Uncharacterized protein</fullName>
    </submittedName>
</protein>
<dbReference type="Proteomes" id="UP000515909">
    <property type="component" value="Chromosome"/>
</dbReference>
<evidence type="ECO:0000313" key="5">
    <source>
        <dbReference type="Proteomes" id="UP000515909"/>
    </source>
</evidence>
<dbReference type="AlphaFoldDB" id="A0A6N8I503"/>
<evidence type="ECO:0000256" key="1">
    <source>
        <dbReference type="SAM" id="SignalP"/>
    </source>
</evidence>
<organism evidence="2 4">
    <name type="scientific">Caproicibacter fermentans</name>
    <dbReference type="NCBI Taxonomy" id="2576756"/>
    <lineage>
        <taxon>Bacteria</taxon>
        <taxon>Bacillati</taxon>
        <taxon>Bacillota</taxon>
        <taxon>Clostridia</taxon>
        <taxon>Eubacteriales</taxon>
        <taxon>Acutalibacteraceae</taxon>
        <taxon>Caproicibacter</taxon>
    </lineage>
</organism>
<keyword evidence="1" id="KW-0732">Signal</keyword>
<gene>
    <name evidence="2" type="ORF">CAFE_34220</name>
    <name evidence="3" type="ORF">HCR03_10670</name>
</gene>
<accession>A0A6N8I503</accession>
<evidence type="ECO:0000313" key="4">
    <source>
        <dbReference type="Proteomes" id="UP000469440"/>
    </source>
</evidence>
<reference evidence="2 4" key="1">
    <citation type="submission" date="2019-09" db="EMBL/GenBank/DDBJ databases">
        <title>Genome sequence of Clostridium sp. EA1.</title>
        <authorList>
            <person name="Poehlein A."/>
            <person name="Bengelsdorf F.R."/>
            <person name="Daniel R."/>
        </authorList>
    </citation>
    <scope>NUCLEOTIDE SEQUENCE [LARGE SCALE GENOMIC DNA]</scope>
    <source>
        <strain evidence="2 4">EA1</strain>
    </source>
</reference>
<dbReference type="RefSeq" id="WP_156991296.1">
    <property type="nucleotide sequence ID" value="NZ_CP060286.1"/>
</dbReference>
<dbReference type="KEGG" id="cfem:HCR03_10670"/>
<dbReference type="EMBL" id="VWXL01000100">
    <property type="protein sequence ID" value="MVB12680.1"/>
    <property type="molecule type" value="Genomic_DNA"/>
</dbReference>
<dbReference type="OrthoDB" id="2656948at2"/>
<feature type="chain" id="PRO_5036185185" evidence="1">
    <location>
        <begin position="31"/>
        <end position="151"/>
    </location>
</feature>
<feature type="signal peptide" evidence="1">
    <location>
        <begin position="1"/>
        <end position="30"/>
    </location>
</feature>
<proteinExistence type="predicted"/>
<name>A0A6N8I503_9FIRM</name>
<evidence type="ECO:0000313" key="3">
    <source>
        <dbReference type="EMBL" id="QNK39235.1"/>
    </source>
</evidence>
<keyword evidence="4" id="KW-1185">Reference proteome</keyword>